<name>F7Q529_9GAMM</name>
<evidence type="ECO:0000313" key="2">
    <source>
        <dbReference type="EMBL" id="ERJ19057.1"/>
    </source>
</evidence>
<gene>
    <name evidence="2" type="ORF">SSPSH_001896</name>
</gene>
<evidence type="ECO:0000313" key="3">
    <source>
        <dbReference type="Proteomes" id="UP000006242"/>
    </source>
</evidence>
<dbReference type="RefSeq" id="WP_006912627.1">
    <property type="nucleotide sequence ID" value="NZ_AFNV02000012.1"/>
</dbReference>
<proteinExistence type="predicted"/>
<reference evidence="2 3" key="2">
    <citation type="journal article" date="2013" name="PLoS ONE">
        <title>INDIGO - INtegrated Data Warehouse of MIcrobial GenOmes with Examples from the Red Sea Extremophiles.</title>
        <authorList>
            <person name="Alam I."/>
            <person name="Antunes A."/>
            <person name="Kamau A.A."/>
            <person name="Ba Alawi W."/>
            <person name="Kalkatawi M."/>
            <person name="Stingl U."/>
            <person name="Bajic V.B."/>
        </authorList>
    </citation>
    <scope>NUCLEOTIDE SEQUENCE [LARGE SCALE GENOMIC DNA]</scope>
    <source>
        <strain evidence="2 3">E1L3A</strain>
    </source>
</reference>
<feature type="region of interest" description="Disordered" evidence="1">
    <location>
        <begin position="108"/>
        <end position="140"/>
    </location>
</feature>
<evidence type="ECO:0000256" key="1">
    <source>
        <dbReference type="SAM" id="MobiDB-lite"/>
    </source>
</evidence>
<reference evidence="2 3" key="1">
    <citation type="journal article" date="2011" name="J. Bacteriol.">
        <title>Genome sequence of Salinisphaera shabanensis, a gammaproteobacterium from the harsh, variable environment of the brine-seawater interface of the Shaban Deep in the Red Sea.</title>
        <authorList>
            <person name="Antunes A."/>
            <person name="Alam I."/>
            <person name="Bajic V.B."/>
            <person name="Stingl U."/>
        </authorList>
    </citation>
    <scope>NUCLEOTIDE SEQUENCE [LARGE SCALE GENOMIC DNA]</scope>
    <source>
        <strain evidence="2 3">E1L3A</strain>
    </source>
</reference>
<dbReference type="EMBL" id="AFNV02000012">
    <property type="protein sequence ID" value="ERJ19057.1"/>
    <property type="molecule type" value="Genomic_DNA"/>
</dbReference>
<accession>F7Q529</accession>
<keyword evidence="3" id="KW-1185">Reference proteome</keyword>
<comment type="caution">
    <text evidence="2">The sequence shown here is derived from an EMBL/GenBank/DDBJ whole genome shotgun (WGS) entry which is preliminary data.</text>
</comment>
<sequence>MMVIVAVSIAFVALIVAAIRLNMAVADTRARFRVLAAGYGDAGLLVDARKRFRRRQESVEQVVDTGTVGLQTAHRTISGWFGKQNTGEGVYDNVRAFNRNLGRTVSGLFAPGPKKHSESLDEWREKQGSNNGRNGPSDKP</sequence>
<feature type="compositionally biased region" description="Basic and acidic residues" evidence="1">
    <location>
        <begin position="115"/>
        <end position="127"/>
    </location>
</feature>
<dbReference type="Proteomes" id="UP000006242">
    <property type="component" value="Unassembled WGS sequence"/>
</dbReference>
<dbReference type="AlphaFoldDB" id="F7Q529"/>
<dbReference type="STRING" id="1033802.SSPSH_001896"/>
<protein>
    <submittedName>
        <fullName evidence="2">Uncharacterized protein</fullName>
    </submittedName>
</protein>
<organism evidence="2 3">
    <name type="scientific">Salinisphaera shabanensis E1L3A</name>
    <dbReference type="NCBI Taxonomy" id="1033802"/>
    <lineage>
        <taxon>Bacteria</taxon>
        <taxon>Pseudomonadati</taxon>
        <taxon>Pseudomonadota</taxon>
        <taxon>Gammaproteobacteria</taxon>
        <taxon>Salinisphaerales</taxon>
        <taxon>Salinisphaeraceae</taxon>
        <taxon>Salinisphaera</taxon>
    </lineage>
</organism>
<dbReference type="OrthoDB" id="9956804at2"/>